<dbReference type="EMBL" id="HBGA01006718">
    <property type="protein sequence ID" value="CAD8991356.1"/>
    <property type="molecule type" value="Transcribed_RNA"/>
</dbReference>
<evidence type="ECO:0000313" key="4">
    <source>
        <dbReference type="EMBL" id="CAD8991356.1"/>
    </source>
</evidence>
<sequence>MALEECGLNPMQAKFVLDLLKEEGFDLMDVLDWSHERQSAMLSEALPAAGTPKVEMVVERLNMHSFATMQQSASPKKSTPSDPPSYAAKPPPQLSEANQQGLAPRPPSSFEFYEPISPMKADKPGHYPRGHVEIEEAIQALRDASYTWTDIGQDASDLLVDEREEEEQAWHKLTARMTEGIRKFQSLTGPILVMGPSKLMAPPNIMWKKETTADGAGGATPTAPPTTPSKALAPRPPQSPMSPKEKRKARIAARQNGSLEVEAVQNNLKGKTDYKQLLHSQKMELAFGDRLHASYLQMLDKLLQDQLLIKAEVDANPWDLTLGVHRSQKERMLKRKILWMFGAAPEAEDVDDPAHVGHQSSLAIADELDALVKELDSSGDGLLQVDELAEALESKPEYAQRLMTLKINMALSTQNKLQSDNPMRRAMLQFQLNKLRQKLDLDDNGYLEYNELQAAADADPELQKKLSSIGIHVRKTPRAHYDAGPSMPEIPSPLKGRMASTRMEDGDISDC</sequence>
<dbReference type="GO" id="GO:0005509">
    <property type="term" value="F:calcium ion binding"/>
    <property type="evidence" value="ECO:0007669"/>
    <property type="project" value="InterPro"/>
</dbReference>
<dbReference type="Gene3D" id="1.10.238.10">
    <property type="entry name" value="EF-hand"/>
    <property type="match status" value="1"/>
</dbReference>
<evidence type="ECO:0000256" key="1">
    <source>
        <dbReference type="ARBA" id="ARBA00022837"/>
    </source>
</evidence>
<keyword evidence="1" id="KW-0106">Calcium</keyword>
<feature type="region of interest" description="Disordered" evidence="2">
    <location>
        <begin position="211"/>
        <end position="249"/>
    </location>
</feature>
<feature type="region of interest" description="Disordered" evidence="2">
    <location>
        <begin position="478"/>
        <end position="511"/>
    </location>
</feature>
<dbReference type="SUPFAM" id="SSF47473">
    <property type="entry name" value="EF-hand"/>
    <property type="match status" value="1"/>
</dbReference>
<organism evidence="4">
    <name type="scientific">Eutreptiella gymnastica</name>
    <dbReference type="NCBI Taxonomy" id="73025"/>
    <lineage>
        <taxon>Eukaryota</taxon>
        <taxon>Discoba</taxon>
        <taxon>Euglenozoa</taxon>
        <taxon>Euglenida</taxon>
        <taxon>Spirocuta</taxon>
        <taxon>Euglenophyceae</taxon>
        <taxon>Eutreptiales</taxon>
        <taxon>Eutreptiaceae</taxon>
        <taxon>Eutreptiella</taxon>
    </lineage>
</organism>
<dbReference type="InterPro" id="IPR011992">
    <property type="entry name" value="EF-hand-dom_pair"/>
</dbReference>
<dbReference type="InterPro" id="IPR002048">
    <property type="entry name" value="EF_hand_dom"/>
</dbReference>
<feature type="domain" description="EF-hand" evidence="3">
    <location>
        <begin position="363"/>
        <end position="398"/>
    </location>
</feature>
<feature type="region of interest" description="Disordered" evidence="2">
    <location>
        <begin position="67"/>
        <end position="128"/>
    </location>
</feature>
<evidence type="ECO:0000256" key="2">
    <source>
        <dbReference type="SAM" id="MobiDB-lite"/>
    </source>
</evidence>
<dbReference type="PROSITE" id="PS00018">
    <property type="entry name" value="EF_HAND_1"/>
    <property type="match status" value="2"/>
</dbReference>
<proteinExistence type="predicted"/>
<protein>
    <recommendedName>
        <fullName evidence="3">EF-hand domain-containing protein</fullName>
    </recommendedName>
</protein>
<dbReference type="InterPro" id="IPR018247">
    <property type="entry name" value="EF_Hand_1_Ca_BS"/>
</dbReference>
<gene>
    <name evidence="4" type="ORF">EGYM00392_LOCUS2399</name>
</gene>
<evidence type="ECO:0000259" key="3">
    <source>
        <dbReference type="PROSITE" id="PS50222"/>
    </source>
</evidence>
<dbReference type="PROSITE" id="PS50222">
    <property type="entry name" value="EF_HAND_2"/>
    <property type="match status" value="1"/>
</dbReference>
<name>A0A7S1HU95_9EUGL</name>
<dbReference type="AlphaFoldDB" id="A0A7S1HU95"/>
<reference evidence="4" key="1">
    <citation type="submission" date="2021-01" db="EMBL/GenBank/DDBJ databases">
        <authorList>
            <person name="Corre E."/>
            <person name="Pelletier E."/>
            <person name="Niang G."/>
            <person name="Scheremetjew M."/>
            <person name="Finn R."/>
            <person name="Kale V."/>
            <person name="Holt S."/>
            <person name="Cochrane G."/>
            <person name="Meng A."/>
            <person name="Brown T."/>
            <person name="Cohen L."/>
        </authorList>
    </citation>
    <scope>NUCLEOTIDE SEQUENCE</scope>
    <source>
        <strain evidence="4">NIES-381</strain>
    </source>
</reference>
<accession>A0A7S1HU95</accession>